<dbReference type="SMART" id="SM00443">
    <property type="entry name" value="G_patch"/>
    <property type="match status" value="1"/>
</dbReference>
<evidence type="ECO:0000256" key="3">
    <source>
        <dbReference type="ARBA" id="ARBA00030688"/>
    </source>
</evidence>
<evidence type="ECO:0000256" key="2">
    <source>
        <dbReference type="ARBA" id="ARBA00021978"/>
    </source>
</evidence>
<protein>
    <recommendedName>
        <fullName evidence="2">G patch domain-containing protein 11</fullName>
    </recommendedName>
    <alternativeName>
        <fullName evidence="3">Coiled-coil domain-containing protein 75</fullName>
    </alternativeName>
</protein>
<dbReference type="InterPro" id="IPR000467">
    <property type="entry name" value="G_patch_dom"/>
</dbReference>
<evidence type="ECO:0000256" key="4">
    <source>
        <dbReference type="SAM" id="MobiDB-lite"/>
    </source>
</evidence>
<feature type="region of interest" description="Disordered" evidence="4">
    <location>
        <begin position="220"/>
        <end position="252"/>
    </location>
</feature>
<dbReference type="AlphaFoldDB" id="A0AA85JY03"/>
<dbReference type="WBParaSite" id="TREG1_43560.1">
    <property type="protein sequence ID" value="TREG1_43560.1"/>
    <property type="gene ID" value="TREG1_43560"/>
</dbReference>
<reference evidence="6" key="1">
    <citation type="submission" date="2022-06" db="EMBL/GenBank/DDBJ databases">
        <authorList>
            <person name="Berger JAMES D."/>
            <person name="Berger JAMES D."/>
        </authorList>
    </citation>
    <scope>NUCLEOTIDE SEQUENCE [LARGE SCALE GENOMIC DNA]</scope>
</reference>
<evidence type="ECO:0000256" key="1">
    <source>
        <dbReference type="ARBA" id="ARBA00007140"/>
    </source>
</evidence>
<reference evidence="7" key="2">
    <citation type="submission" date="2023-11" db="UniProtKB">
        <authorList>
            <consortium name="WormBaseParasite"/>
        </authorList>
    </citation>
    <scope>IDENTIFICATION</scope>
</reference>
<dbReference type="Pfam" id="PF01585">
    <property type="entry name" value="G-patch"/>
    <property type="match status" value="1"/>
</dbReference>
<dbReference type="InterPro" id="IPR025239">
    <property type="entry name" value="DUF4187"/>
</dbReference>
<dbReference type="PANTHER" id="PTHR21032:SF0">
    <property type="entry name" value="G PATCH DOMAIN-CONTAINING PROTEIN 11"/>
    <property type="match status" value="1"/>
</dbReference>
<dbReference type="PROSITE" id="PS50174">
    <property type="entry name" value="G_PATCH"/>
    <property type="match status" value="1"/>
</dbReference>
<feature type="compositionally biased region" description="Acidic residues" evidence="4">
    <location>
        <begin position="242"/>
        <end position="252"/>
    </location>
</feature>
<sequence length="315" mass="36049">MIGLPKAALSKSMSNDVRYSGGAVCNNSDDEVDYMSDAILKEIEDVKPGLIVSRDTQRQRLVEENRRKNKCLSKSERELHHLKEGLKKKVGPENKGFNLLSKMGYVPGKGLGKNATGRSDPVPIEIPQGREGLGFATEKNERLLYRETLRQQMHIACKNEFRDIMAVRFRQNRLNRQFHAARRICRDLDLKESITTPVDESFWPPPDPVAEEVTECPKRRVGNSTHNHISSKDLLPTPNLNLEEDDTGEDLQDNDLAKLDPTHAKCDYALIQRNFLQLLSYLRGQHNYCFWCSLQYENQSELLNQCPGETEDEHE</sequence>
<proteinExistence type="inferred from homology"/>
<organism evidence="6 7">
    <name type="scientific">Trichobilharzia regenti</name>
    <name type="common">Nasal bird schistosome</name>
    <dbReference type="NCBI Taxonomy" id="157069"/>
    <lineage>
        <taxon>Eukaryota</taxon>
        <taxon>Metazoa</taxon>
        <taxon>Spiralia</taxon>
        <taxon>Lophotrochozoa</taxon>
        <taxon>Platyhelminthes</taxon>
        <taxon>Trematoda</taxon>
        <taxon>Digenea</taxon>
        <taxon>Strigeidida</taxon>
        <taxon>Schistosomatoidea</taxon>
        <taxon>Schistosomatidae</taxon>
        <taxon>Trichobilharzia</taxon>
    </lineage>
</organism>
<dbReference type="Proteomes" id="UP000050795">
    <property type="component" value="Unassembled WGS sequence"/>
</dbReference>
<dbReference type="PANTHER" id="PTHR21032">
    <property type="entry name" value="G PATCH DOMAIN-CONTAINING PROTEIN 11"/>
    <property type="match status" value="1"/>
</dbReference>
<accession>A0AA85JY03</accession>
<comment type="similarity">
    <text evidence="1">Belongs to the GPATCH11 family.</text>
</comment>
<evidence type="ECO:0000313" key="6">
    <source>
        <dbReference type="Proteomes" id="UP000050795"/>
    </source>
</evidence>
<dbReference type="GO" id="GO:0003676">
    <property type="term" value="F:nucleic acid binding"/>
    <property type="evidence" value="ECO:0007669"/>
    <property type="project" value="InterPro"/>
</dbReference>
<evidence type="ECO:0000259" key="5">
    <source>
        <dbReference type="PROSITE" id="PS50174"/>
    </source>
</evidence>
<dbReference type="GO" id="GO:0000776">
    <property type="term" value="C:kinetochore"/>
    <property type="evidence" value="ECO:0007669"/>
    <property type="project" value="TreeGrafter"/>
</dbReference>
<dbReference type="SMART" id="SM01173">
    <property type="entry name" value="DUF4187"/>
    <property type="match status" value="1"/>
</dbReference>
<keyword evidence="6" id="KW-1185">Reference proteome</keyword>
<feature type="domain" description="G-patch" evidence="5">
    <location>
        <begin position="92"/>
        <end position="138"/>
    </location>
</feature>
<name>A0AA85JY03_TRIRE</name>
<dbReference type="InterPro" id="IPR039249">
    <property type="entry name" value="GPATCH11"/>
</dbReference>
<evidence type="ECO:0000313" key="7">
    <source>
        <dbReference type="WBParaSite" id="TREG1_43560.1"/>
    </source>
</evidence>
<dbReference type="Pfam" id="PF13821">
    <property type="entry name" value="DUF4187"/>
    <property type="match status" value="1"/>
</dbReference>